<feature type="domain" description="FBD" evidence="1">
    <location>
        <begin position="353"/>
        <end position="388"/>
    </location>
</feature>
<organism evidence="3 4">
    <name type="scientific">Rehmannia glutinosa</name>
    <name type="common">Chinese foxglove</name>
    <dbReference type="NCBI Taxonomy" id="99300"/>
    <lineage>
        <taxon>Eukaryota</taxon>
        <taxon>Viridiplantae</taxon>
        <taxon>Streptophyta</taxon>
        <taxon>Embryophyta</taxon>
        <taxon>Tracheophyta</taxon>
        <taxon>Spermatophyta</taxon>
        <taxon>Magnoliopsida</taxon>
        <taxon>eudicotyledons</taxon>
        <taxon>Gunneridae</taxon>
        <taxon>Pentapetalae</taxon>
        <taxon>asterids</taxon>
        <taxon>lamiids</taxon>
        <taxon>Lamiales</taxon>
        <taxon>Orobanchaceae</taxon>
        <taxon>Rehmannieae</taxon>
        <taxon>Rehmannia</taxon>
    </lineage>
</organism>
<dbReference type="Proteomes" id="UP001318860">
    <property type="component" value="Unassembled WGS sequence"/>
</dbReference>
<dbReference type="InterPro" id="IPR006566">
    <property type="entry name" value="FBD"/>
</dbReference>
<feature type="domain" description="At1g61320/AtMIF1 LRR" evidence="2">
    <location>
        <begin position="122"/>
        <end position="253"/>
    </location>
</feature>
<dbReference type="Pfam" id="PF08387">
    <property type="entry name" value="FBD"/>
    <property type="match status" value="1"/>
</dbReference>
<dbReference type="PANTHER" id="PTHR34145:SF68">
    <property type="entry name" value="FBD DOMAIN-CONTAINING PROTEIN"/>
    <property type="match status" value="1"/>
</dbReference>
<keyword evidence="4" id="KW-1185">Reference proteome</keyword>
<evidence type="ECO:0000313" key="4">
    <source>
        <dbReference type="Proteomes" id="UP001318860"/>
    </source>
</evidence>
<name>A0ABR0W8E5_REHGL</name>
<proteinExistence type="predicted"/>
<dbReference type="Pfam" id="PF23622">
    <property type="entry name" value="LRR_At1g61320_AtMIF1"/>
    <property type="match status" value="1"/>
</dbReference>
<accession>A0ABR0W8E5</accession>
<gene>
    <name evidence="3" type="ORF">DH2020_023768</name>
</gene>
<dbReference type="SUPFAM" id="SSF52047">
    <property type="entry name" value="RNI-like"/>
    <property type="match status" value="1"/>
</dbReference>
<reference evidence="3 4" key="1">
    <citation type="journal article" date="2021" name="Comput. Struct. Biotechnol. J.">
        <title>De novo genome assembly of the potent medicinal plant Rehmannia glutinosa using nanopore technology.</title>
        <authorList>
            <person name="Ma L."/>
            <person name="Dong C."/>
            <person name="Song C."/>
            <person name="Wang X."/>
            <person name="Zheng X."/>
            <person name="Niu Y."/>
            <person name="Chen S."/>
            <person name="Feng W."/>
        </authorList>
    </citation>
    <scope>NUCLEOTIDE SEQUENCE [LARGE SCALE GENOMIC DNA]</scope>
    <source>
        <strain evidence="3">DH-2019</strain>
    </source>
</reference>
<dbReference type="InterPro" id="IPR055357">
    <property type="entry name" value="LRR_At1g61320_AtMIF1"/>
</dbReference>
<dbReference type="InterPro" id="IPR036047">
    <property type="entry name" value="F-box-like_dom_sf"/>
</dbReference>
<evidence type="ECO:0000259" key="2">
    <source>
        <dbReference type="Pfam" id="PF23622"/>
    </source>
</evidence>
<evidence type="ECO:0008006" key="5">
    <source>
        <dbReference type="Google" id="ProtNLM"/>
    </source>
</evidence>
<dbReference type="Gene3D" id="3.80.10.10">
    <property type="entry name" value="Ribonuclease Inhibitor"/>
    <property type="match status" value="1"/>
</dbReference>
<comment type="caution">
    <text evidence="3">The sequence shown here is derived from an EMBL/GenBank/DDBJ whole genome shotgun (WGS) entry which is preliminary data.</text>
</comment>
<dbReference type="InterPro" id="IPR032675">
    <property type="entry name" value="LRR_dom_sf"/>
</dbReference>
<protein>
    <recommendedName>
        <fullName evidence="5">FBD domain-containing protein</fullName>
    </recommendedName>
</protein>
<dbReference type="PANTHER" id="PTHR34145">
    <property type="entry name" value="OS02G0105600 PROTEIN"/>
    <property type="match status" value="1"/>
</dbReference>
<dbReference type="EMBL" id="JABTTQ020000013">
    <property type="protein sequence ID" value="KAK6143420.1"/>
    <property type="molecule type" value="Genomic_DNA"/>
</dbReference>
<dbReference type="InterPro" id="IPR053772">
    <property type="entry name" value="At1g61320/At1g61330-like"/>
</dbReference>
<evidence type="ECO:0000313" key="3">
    <source>
        <dbReference type="EMBL" id="KAK6143420.1"/>
    </source>
</evidence>
<sequence>MHVLVNVIKCAERCHDDDNRISQLPDDILVITLKEAARTSVLSSRWRNLWKHTSSLNFDAESALQKIAEPEMIEIRYMQSLGGLNLHFELNLNGELLINRYKNDTFPEELLTQSTGAASINFKSLRALSLKFVNVSGKAVEFFLRNCPLLRKIGCSWHGKISNLEICGPSLMLKHLELCFCDDIKSIKISAPNLTSLSLSISKGLMLVNVPMLVEVSISNGTESMEYLIPALGCCISQLEILTLQFHHPKVRQQNSSCYISLVCDFNINCACLIVCGLFNRKIFEDYKFPELPKLKKLVINYYVARRDESLIDLTYLIRASPYLEEFVLELIWDYGFLRSDREVEKAISFPHQHLKVFKFCGYYNRTSDFELVRYILENCVALEKMIIDPLCQLLGREPRSRDKLDANQTARKYAKQQLEGKLTQHIELVIL</sequence>
<evidence type="ECO:0000259" key="1">
    <source>
        <dbReference type="Pfam" id="PF08387"/>
    </source>
</evidence>
<dbReference type="SUPFAM" id="SSF81383">
    <property type="entry name" value="F-box domain"/>
    <property type="match status" value="1"/>
</dbReference>